<dbReference type="InterPro" id="IPR036388">
    <property type="entry name" value="WH-like_DNA-bd_sf"/>
</dbReference>
<dbReference type="Gene3D" id="1.10.10.10">
    <property type="entry name" value="Winged helix-like DNA-binding domain superfamily/Winged helix DNA-binding domain"/>
    <property type="match status" value="1"/>
</dbReference>
<organism evidence="1 2">
    <name type="scientific">Spiroplasma ixodetis</name>
    <dbReference type="NCBI Taxonomy" id="2141"/>
    <lineage>
        <taxon>Bacteria</taxon>
        <taxon>Bacillati</taxon>
        <taxon>Mycoplasmatota</taxon>
        <taxon>Mollicutes</taxon>
        <taxon>Entomoplasmatales</taxon>
        <taxon>Spiroplasmataceae</taxon>
        <taxon>Spiroplasma</taxon>
    </lineage>
</organism>
<sequence length="173" mass="20777">MEQIKILQIIDKWNYLNIKQISLLLNKNEATIRSQLKALKYKKLILVNKLTTKNIYYLSALGRRYFGKKSQSIKINFAESKLQNLLISWLTSQKEIIEYKTQLELKHDSPREKVFPNLLIWYKDNSIEWVEFERTIKNNTKWTKKINNLNLIFNLNKKYNLRWIAVNKSISNI</sequence>
<protein>
    <recommendedName>
        <fullName evidence="3">ArsR family transcriptional regulator</fullName>
    </recommendedName>
</protein>
<reference evidence="1 2" key="1">
    <citation type="journal article" date="2022" name="Front. Microbiol.">
        <title>Male-killing mechanisms vary between Spiroplasma species.</title>
        <authorList>
            <person name="Arai H."/>
            <person name="Inoue M."/>
            <person name="Kageyama D."/>
        </authorList>
    </citation>
    <scope>NUCLEOTIDE SEQUENCE [LARGE SCALE GENOMIC DNA]</scope>
    <source>
        <strain evidence="2">sHm</strain>
        <plasmid evidence="1 2">pSHM_1</plasmid>
    </source>
</reference>
<keyword evidence="2" id="KW-1185">Reference proteome</keyword>
<dbReference type="Proteomes" id="UP001163387">
    <property type="component" value="Plasmid pSHM_1"/>
</dbReference>
<dbReference type="RefSeq" id="WP_281749748.1">
    <property type="nucleotide sequence ID" value="NZ_AP026934.1"/>
</dbReference>
<evidence type="ECO:0000313" key="2">
    <source>
        <dbReference type="Proteomes" id="UP001163387"/>
    </source>
</evidence>
<name>A0ABN6T4X1_9MOLU</name>
<proteinExistence type="predicted"/>
<evidence type="ECO:0008006" key="3">
    <source>
        <dbReference type="Google" id="ProtNLM"/>
    </source>
</evidence>
<dbReference type="SUPFAM" id="SSF46785">
    <property type="entry name" value="Winged helix' DNA-binding domain"/>
    <property type="match status" value="1"/>
</dbReference>
<accession>A0ABN6T4X1</accession>
<geneLocation type="plasmid" evidence="1 2">
    <name>pSHM_1</name>
</geneLocation>
<dbReference type="EMBL" id="AP026934">
    <property type="protein sequence ID" value="BDT05201.1"/>
    <property type="molecule type" value="Genomic_DNA"/>
</dbReference>
<evidence type="ECO:0000313" key="1">
    <source>
        <dbReference type="EMBL" id="BDT05201.1"/>
    </source>
</evidence>
<dbReference type="InterPro" id="IPR036390">
    <property type="entry name" value="WH_DNA-bd_sf"/>
</dbReference>
<keyword evidence="1" id="KW-0614">Plasmid</keyword>
<gene>
    <name evidence="1" type="ORF">SHM_28470</name>
</gene>